<organism evidence="3 4">
    <name type="scientific">Henosepilachna vigintioctopunctata</name>
    <dbReference type="NCBI Taxonomy" id="420089"/>
    <lineage>
        <taxon>Eukaryota</taxon>
        <taxon>Metazoa</taxon>
        <taxon>Ecdysozoa</taxon>
        <taxon>Arthropoda</taxon>
        <taxon>Hexapoda</taxon>
        <taxon>Insecta</taxon>
        <taxon>Pterygota</taxon>
        <taxon>Neoptera</taxon>
        <taxon>Endopterygota</taxon>
        <taxon>Coleoptera</taxon>
        <taxon>Polyphaga</taxon>
        <taxon>Cucujiformia</taxon>
        <taxon>Coccinelloidea</taxon>
        <taxon>Coccinellidae</taxon>
        <taxon>Epilachninae</taxon>
        <taxon>Epilachnini</taxon>
        <taxon>Henosepilachna</taxon>
    </lineage>
</organism>
<feature type="compositionally biased region" description="Basic and acidic residues" evidence="1">
    <location>
        <begin position="276"/>
        <end position="286"/>
    </location>
</feature>
<feature type="signal peptide" evidence="2">
    <location>
        <begin position="1"/>
        <end position="18"/>
    </location>
</feature>
<reference evidence="3 4" key="1">
    <citation type="submission" date="2023-03" db="EMBL/GenBank/DDBJ databases">
        <title>Genome insight into feeding habits of ladybird beetles.</title>
        <authorList>
            <person name="Li H.-S."/>
            <person name="Huang Y.-H."/>
            <person name="Pang H."/>
        </authorList>
    </citation>
    <scope>NUCLEOTIDE SEQUENCE [LARGE SCALE GENOMIC DNA]</scope>
    <source>
        <strain evidence="3">SYSU_2023b</strain>
        <tissue evidence="3">Whole body</tissue>
    </source>
</reference>
<evidence type="ECO:0000256" key="1">
    <source>
        <dbReference type="SAM" id="MobiDB-lite"/>
    </source>
</evidence>
<evidence type="ECO:0000313" key="3">
    <source>
        <dbReference type="EMBL" id="KAK9890914.1"/>
    </source>
</evidence>
<dbReference type="AlphaFoldDB" id="A0AAW1V6K6"/>
<protein>
    <submittedName>
        <fullName evidence="3">Uncharacterized protein</fullName>
    </submittedName>
</protein>
<accession>A0AAW1V6K6</accession>
<dbReference type="EMBL" id="JARQZJ010000126">
    <property type="protein sequence ID" value="KAK9890914.1"/>
    <property type="molecule type" value="Genomic_DNA"/>
</dbReference>
<gene>
    <name evidence="3" type="ORF">WA026_012256</name>
</gene>
<feature type="compositionally biased region" description="Polar residues" evidence="1">
    <location>
        <begin position="288"/>
        <end position="298"/>
    </location>
</feature>
<sequence length="298" mass="33678">MKSRNFIFVFLFISVLEAFPTDLETCPRFGQDDDFYSPMYIENRVGFKRGLKRPSKINSKTLEVGESGDDDDEMNGLFNSFWAVDNLPRRSPFVSIRKLPDVYMDQDDQPSPIDDLIPVEQSEITAEARDLREPVFVETQLYNPSLQLLSNGGNQIYNKPIYRQNSAQVNSGNMGLNPYYYNSTQNLQVPTLSNISPKSLGKPQTTTKKTILKIDTTEKVATVKNTIEKVKVDSQTNCTVSDEGHTPATSLEHIEIIPKKNPPKVKPETKTVSSKDTPKKLDDHKKSTVQNTKQDVKP</sequence>
<comment type="caution">
    <text evidence="3">The sequence shown here is derived from an EMBL/GenBank/DDBJ whole genome shotgun (WGS) entry which is preliminary data.</text>
</comment>
<feature type="region of interest" description="Disordered" evidence="1">
    <location>
        <begin position="237"/>
        <end position="298"/>
    </location>
</feature>
<name>A0AAW1V6K6_9CUCU</name>
<proteinExistence type="predicted"/>
<evidence type="ECO:0000256" key="2">
    <source>
        <dbReference type="SAM" id="SignalP"/>
    </source>
</evidence>
<dbReference type="Proteomes" id="UP001431783">
    <property type="component" value="Unassembled WGS sequence"/>
</dbReference>
<keyword evidence="2" id="KW-0732">Signal</keyword>
<evidence type="ECO:0000313" key="4">
    <source>
        <dbReference type="Proteomes" id="UP001431783"/>
    </source>
</evidence>
<feature type="chain" id="PRO_5043867286" evidence="2">
    <location>
        <begin position="19"/>
        <end position="298"/>
    </location>
</feature>
<keyword evidence="4" id="KW-1185">Reference proteome</keyword>